<evidence type="ECO:0000256" key="25">
    <source>
        <dbReference type="ARBA" id="ARBA00049552"/>
    </source>
</evidence>
<keyword evidence="9" id="KW-0276">Fatty acid metabolism</keyword>
<dbReference type="PIRSF" id="PIRSF016578">
    <property type="entry name" value="HsaA"/>
    <property type="match status" value="1"/>
</dbReference>
<dbReference type="GO" id="GO:0005759">
    <property type="term" value="C:mitochondrial matrix"/>
    <property type="evidence" value="ECO:0007669"/>
    <property type="project" value="UniProtKB-SubCell"/>
</dbReference>
<dbReference type="FunFam" id="1.20.140.10:FF:000002">
    <property type="entry name" value="Acyl-CoA dehydrogenase short/branched chain"/>
    <property type="match status" value="1"/>
</dbReference>
<dbReference type="PROSITE" id="PS00072">
    <property type="entry name" value="ACYL_COA_DH_1"/>
    <property type="match status" value="1"/>
</dbReference>
<evidence type="ECO:0000256" key="13">
    <source>
        <dbReference type="ARBA" id="ARBA00023098"/>
    </source>
</evidence>
<evidence type="ECO:0000256" key="14">
    <source>
        <dbReference type="ARBA" id="ARBA00023128"/>
    </source>
</evidence>
<evidence type="ECO:0000256" key="21">
    <source>
        <dbReference type="ARBA" id="ARBA00048307"/>
    </source>
</evidence>
<dbReference type="Pfam" id="PF02770">
    <property type="entry name" value="Acyl-CoA_dh_M"/>
    <property type="match status" value="1"/>
</dbReference>
<comment type="pathway">
    <text evidence="15">Amino-acid degradation; L-isoleucine degradation.</text>
</comment>
<comment type="catalytic activity">
    <reaction evidence="24">
        <text>hexanoyl-CoA + oxidized [electron-transfer flavoprotein] + H(+) = (2E)-hexenoyl-CoA + reduced [electron-transfer flavoprotein]</text>
        <dbReference type="Rhea" id="RHEA:43464"/>
        <dbReference type="Rhea" id="RHEA-COMP:10685"/>
        <dbReference type="Rhea" id="RHEA-COMP:10686"/>
        <dbReference type="ChEBI" id="CHEBI:15378"/>
        <dbReference type="ChEBI" id="CHEBI:57692"/>
        <dbReference type="ChEBI" id="CHEBI:58307"/>
        <dbReference type="ChEBI" id="CHEBI:62077"/>
        <dbReference type="ChEBI" id="CHEBI:62620"/>
    </reaction>
    <physiologicalReaction direction="left-to-right" evidence="24">
        <dbReference type="Rhea" id="RHEA:43465"/>
    </physiologicalReaction>
</comment>
<evidence type="ECO:0000313" key="32">
    <source>
        <dbReference type="Proteomes" id="UP000070544"/>
    </source>
</evidence>
<comment type="catalytic activity">
    <reaction evidence="26">
        <text>2-methylpropanoyl-CoA + oxidized [electron-transfer flavoprotein] + H(+) = 2-methylpropenoyl-CoA + reduced [electron-transfer flavoprotein]</text>
        <dbReference type="Rhea" id="RHEA:44180"/>
        <dbReference type="Rhea" id="RHEA-COMP:10685"/>
        <dbReference type="Rhea" id="RHEA-COMP:10686"/>
        <dbReference type="ChEBI" id="CHEBI:15378"/>
        <dbReference type="ChEBI" id="CHEBI:57338"/>
        <dbReference type="ChEBI" id="CHEBI:57692"/>
        <dbReference type="ChEBI" id="CHEBI:58307"/>
        <dbReference type="ChEBI" id="CHEBI:62500"/>
    </reaction>
    <physiologicalReaction direction="left-to-right" evidence="26">
        <dbReference type="Rhea" id="RHEA:44181"/>
    </physiologicalReaction>
</comment>
<gene>
    <name evidence="31" type="ORF">M427DRAFT_60304</name>
</gene>
<evidence type="ECO:0000256" key="11">
    <source>
        <dbReference type="ARBA" id="ARBA00022990"/>
    </source>
</evidence>
<protein>
    <recommendedName>
        <fullName evidence="17">Short/branched chain specific acyl-CoA dehydrogenase, mitochondrial</fullName>
        <ecNumber evidence="16">1.3.8.5</ecNumber>
    </recommendedName>
    <alternativeName>
        <fullName evidence="19">2-methyl branched chain acyl-CoA dehydrogenase</fullName>
    </alternativeName>
    <alternativeName>
        <fullName evidence="18">2-methylbutyryl-coenzyme A dehydrogenase</fullName>
    </alternativeName>
</protein>
<dbReference type="SUPFAM" id="SSF47203">
    <property type="entry name" value="Acyl-CoA dehydrogenase C-terminal domain-like"/>
    <property type="match status" value="1"/>
</dbReference>
<evidence type="ECO:0000259" key="28">
    <source>
        <dbReference type="Pfam" id="PF00441"/>
    </source>
</evidence>
<dbReference type="Pfam" id="PF00441">
    <property type="entry name" value="Acyl-CoA_dh_1"/>
    <property type="match status" value="1"/>
</dbReference>
<feature type="domain" description="Acyl-CoA oxidase/dehydrogenase middle" evidence="29">
    <location>
        <begin position="110"/>
        <end position="207"/>
    </location>
</feature>
<evidence type="ECO:0000256" key="4">
    <source>
        <dbReference type="ARBA" id="ARBA00009347"/>
    </source>
</evidence>
<dbReference type="InterPro" id="IPR009075">
    <property type="entry name" value="AcylCo_DH/oxidase_C"/>
</dbReference>
<dbReference type="GO" id="GO:0046395">
    <property type="term" value="P:carboxylic acid catabolic process"/>
    <property type="evidence" value="ECO:0007669"/>
    <property type="project" value="UniProtKB-ARBA"/>
</dbReference>
<name>A0A139A4Z2_GONPJ</name>
<keyword evidence="8 27" id="KW-0274">FAD</keyword>
<comment type="subcellular location">
    <subcellularLocation>
        <location evidence="2">Mitochondrion matrix</location>
    </subcellularLocation>
</comment>
<evidence type="ECO:0000256" key="19">
    <source>
        <dbReference type="ARBA" id="ARBA00042821"/>
    </source>
</evidence>
<keyword evidence="7 27" id="KW-0285">Flavoprotein</keyword>
<keyword evidence="10" id="KW-0809">Transit peptide</keyword>
<evidence type="ECO:0000256" key="8">
    <source>
        <dbReference type="ARBA" id="ARBA00022827"/>
    </source>
</evidence>
<comment type="catalytic activity">
    <reaction evidence="25">
        <text>(2S)-2-methylbutanoyl-CoA + oxidized [electron-transfer flavoprotein] + H(+) = (2E)-2-methylbut-2-enoyl-CoA + reduced [electron-transfer flavoprotein]</text>
        <dbReference type="Rhea" id="RHEA:48256"/>
        <dbReference type="Rhea" id="RHEA-COMP:10685"/>
        <dbReference type="Rhea" id="RHEA-COMP:10686"/>
        <dbReference type="ChEBI" id="CHEBI:15378"/>
        <dbReference type="ChEBI" id="CHEBI:57337"/>
        <dbReference type="ChEBI" id="CHEBI:57692"/>
        <dbReference type="ChEBI" id="CHEBI:58307"/>
        <dbReference type="ChEBI" id="CHEBI:88166"/>
    </reaction>
    <physiologicalReaction direction="left-to-right" evidence="25">
        <dbReference type="Rhea" id="RHEA:48257"/>
    </physiologicalReaction>
</comment>
<proteinExistence type="inferred from homology"/>
<keyword evidence="13" id="KW-0443">Lipid metabolism</keyword>
<dbReference type="Gene3D" id="1.10.540.10">
    <property type="entry name" value="Acyl-CoA dehydrogenase/oxidase, N-terminal domain"/>
    <property type="match status" value="1"/>
</dbReference>
<feature type="domain" description="Acyl-CoA dehydrogenase/oxidase C-terminal" evidence="28">
    <location>
        <begin position="221"/>
        <end position="368"/>
    </location>
</feature>
<keyword evidence="6" id="KW-0597">Phosphoprotein</keyword>
<evidence type="ECO:0000256" key="27">
    <source>
        <dbReference type="RuleBase" id="RU362125"/>
    </source>
</evidence>
<dbReference type="PANTHER" id="PTHR43884">
    <property type="entry name" value="ACYL-COA DEHYDROGENASE"/>
    <property type="match status" value="1"/>
</dbReference>
<dbReference type="EMBL" id="KQ965797">
    <property type="protein sequence ID" value="KXS11698.1"/>
    <property type="molecule type" value="Genomic_DNA"/>
</dbReference>
<dbReference type="EC" id="1.3.8.5" evidence="16"/>
<dbReference type="InterPro" id="IPR009100">
    <property type="entry name" value="AcylCoA_DH/oxidase_NM_dom_sf"/>
</dbReference>
<dbReference type="SUPFAM" id="SSF56645">
    <property type="entry name" value="Acyl-CoA dehydrogenase NM domain-like"/>
    <property type="match status" value="1"/>
</dbReference>
<evidence type="ECO:0000256" key="9">
    <source>
        <dbReference type="ARBA" id="ARBA00022832"/>
    </source>
</evidence>
<evidence type="ECO:0000256" key="24">
    <source>
        <dbReference type="ARBA" id="ARBA00049192"/>
    </source>
</evidence>
<comment type="cofactor">
    <cofactor evidence="1 27">
        <name>FAD</name>
        <dbReference type="ChEBI" id="CHEBI:57692"/>
    </cofactor>
</comment>
<evidence type="ECO:0000256" key="1">
    <source>
        <dbReference type="ARBA" id="ARBA00001974"/>
    </source>
</evidence>
<accession>A0A139A4Z2</accession>
<dbReference type="PROSITE" id="PS00073">
    <property type="entry name" value="ACYL_COA_DH_2"/>
    <property type="match status" value="1"/>
</dbReference>
<dbReference type="InterPro" id="IPR006091">
    <property type="entry name" value="Acyl-CoA_Oxase/DH_mid-dom"/>
</dbReference>
<evidence type="ECO:0000259" key="30">
    <source>
        <dbReference type="Pfam" id="PF02771"/>
    </source>
</evidence>
<evidence type="ECO:0000256" key="12">
    <source>
        <dbReference type="ARBA" id="ARBA00023002"/>
    </source>
</evidence>
<dbReference type="OrthoDB" id="10262177at2759"/>
<dbReference type="STRING" id="1344416.A0A139A4Z2"/>
<dbReference type="GO" id="GO:0050660">
    <property type="term" value="F:flavin adenine dinucleotide binding"/>
    <property type="evidence" value="ECO:0007669"/>
    <property type="project" value="InterPro"/>
</dbReference>
<evidence type="ECO:0000313" key="31">
    <source>
        <dbReference type="EMBL" id="KXS11698.1"/>
    </source>
</evidence>
<dbReference type="Proteomes" id="UP000070544">
    <property type="component" value="Unassembled WGS sequence"/>
</dbReference>
<comment type="catalytic activity">
    <reaction evidence="20">
        <text>2-methylbutanoyl-CoA + oxidized [electron-transfer flavoprotein] + H(+) = (2E)-2-methylbut-2-enoyl-CoA + reduced [electron-transfer flavoprotein]</text>
        <dbReference type="Rhea" id="RHEA:43780"/>
        <dbReference type="Rhea" id="RHEA-COMP:10685"/>
        <dbReference type="Rhea" id="RHEA-COMP:10686"/>
        <dbReference type="ChEBI" id="CHEBI:15378"/>
        <dbReference type="ChEBI" id="CHEBI:57336"/>
        <dbReference type="ChEBI" id="CHEBI:57337"/>
        <dbReference type="ChEBI" id="CHEBI:57692"/>
        <dbReference type="ChEBI" id="CHEBI:58307"/>
        <dbReference type="EC" id="1.3.8.5"/>
    </reaction>
    <physiologicalReaction direction="left-to-right" evidence="20">
        <dbReference type="Rhea" id="RHEA:43781"/>
    </physiologicalReaction>
</comment>
<dbReference type="GO" id="GO:0006631">
    <property type="term" value="P:fatty acid metabolic process"/>
    <property type="evidence" value="ECO:0007669"/>
    <property type="project" value="UniProtKB-KW"/>
</dbReference>
<evidence type="ECO:0000259" key="29">
    <source>
        <dbReference type="Pfam" id="PF02770"/>
    </source>
</evidence>
<comment type="subunit">
    <text evidence="5">Homotetramer.</text>
</comment>
<evidence type="ECO:0000256" key="22">
    <source>
        <dbReference type="ARBA" id="ARBA00048592"/>
    </source>
</evidence>
<dbReference type="Pfam" id="PF02771">
    <property type="entry name" value="Acyl-CoA_dh_N"/>
    <property type="match status" value="1"/>
</dbReference>
<dbReference type="FunFam" id="1.10.540.10:FF:000012">
    <property type="entry name" value="Acyl-CoA dehydrogenase short/branched chain"/>
    <property type="match status" value="1"/>
</dbReference>
<evidence type="ECO:0000256" key="23">
    <source>
        <dbReference type="ARBA" id="ARBA00049096"/>
    </source>
</evidence>
<dbReference type="Gene3D" id="1.20.140.10">
    <property type="entry name" value="Butyryl-CoA Dehydrogenase, subunit A, domain 3"/>
    <property type="match status" value="1"/>
</dbReference>
<evidence type="ECO:0000256" key="26">
    <source>
        <dbReference type="ARBA" id="ARBA00051903"/>
    </source>
</evidence>
<keyword evidence="11" id="KW-0007">Acetylation</keyword>
<dbReference type="PANTHER" id="PTHR43884:SF1">
    <property type="entry name" value="SHORT_BRANCHED CHAIN SPECIFIC ACYL-COA DEHYDROGENASE, MITOCHONDRIAL"/>
    <property type="match status" value="1"/>
</dbReference>
<dbReference type="FunFam" id="2.40.110.10:FF:000001">
    <property type="entry name" value="Acyl-CoA dehydrogenase, mitochondrial"/>
    <property type="match status" value="1"/>
</dbReference>
<evidence type="ECO:0000256" key="5">
    <source>
        <dbReference type="ARBA" id="ARBA00011881"/>
    </source>
</evidence>
<comment type="pathway">
    <text evidence="3">Lipid metabolism; mitochondrial fatty acid beta-oxidation.</text>
</comment>
<evidence type="ECO:0000256" key="18">
    <source>
        <dbReference type="ARBA" id="ARBA00041537"/>
    </source>
</evidence>
<evidence type="ECO:0000256" key="3">
    <source>
        <dbReference type="ARBA" id="ARBA00005198"/>
    </source>
</evidence>
<dbReference type="InterPro" id="IPR037069">
    <property type="entry name" value="AcylCoA_DH/ox_N_sf"/>
</dbReference>
<evidence type="ECO:0000256" key="7">
    <source>
        <dbReference type="ARBA" id="ARBA00022630"/>
    </source>
</evidence>
<dbReference type="InterPro" id="IPR006089">
    <property type="entry name" value="Acyl-CoA_DH_CS"/>
</dbReference>
<keyword evidence="14" id="KW-0496">Mitochondrion</keyword>
<dbReference type="InterPro" id="IPR046373">
    <property type="entry name" value="Acyl-CoA_Oxase/DH_mid-dom_sf"/>
</dbReference>
<dbReference type="InterPro" id="IPR036250">
    <property type="entry name" value="AcylCo_DH-like_C"/>
</dbReference>
<keyword evidence="12 27" id="KW-0560">Oxidoreductase</keyword>
<sequence length="374" mass="40930">MKETVSRFAREVVAPKVKQMDEQEKFDDGVIKALFDSGLMGIEVSPDYGGSGSSFMSSIVAVEELARVDPCVSLAIDIQNTLSNTILTKYGTEEQRQKYLTRMATETFCSFCLSESTSGSDAFAMKTLAVPSSTSGAPEHWTLTGEKMWISQAELADIFLVFAQTDPSKGYKGITCFIVEKGWGVQVGKKEKKLGMRASPTSTVTFDGLVVPNANVVGKVGEGYKIAIGLLNEGRIGIAAQMLGLAQGAFDVSMKYMLERKQFGKAIADFQGMQFQYAQLSTELEAARLLTYNAGRMRDQGLDFRMHASMAKLYTSQVAEKVASAAIEWMGGVGFTRDVPVEKFYRDCKVGKIYEGTSNIQLQGIAKMIADKYK</sequence>
<comment type="catalytic activity">
    <reaction evidence="22">
        <text>(2R)-2-methylbutanoyl-CoA + oxidized [electron-transfer flavoprotein] + H(+) = ethylacryloyl-CoA + reduced [electron-transfer flavoprotein]</text>
        <dbReference type="Rhea" id="RHEA:65296"/>
        <dbReference type="Rhea" id="RHEA-COMP:10685"/>
        <dbReference type="Rhea" id="RHEA-COMP:10686"/>
        <dbReference type="ChEBI" id="CHEBI:15378"/>
        <dbReference type="ChEBI" id="CHEBI:57692"/>
        <dbReference type="ChEBI" id="CHEBI:58307"/>
        <dbReference type="ChEBI" id="CHEBI:156439"/>
        <dbReference type="ChEBI" id="CHEBI:156440"/>
    </reaction>
    <physiologicalReaction direction="left-to-right" evidence="22">
        <dbReference type="Rhea" id="RHEA:65297"/>
    </physiologicalReaction>
</comment>
<evidence type="ECO:0000256" key="2">
    <source>
        <dbReference type="ARBA" id="ARBA00004305"/>
    </source>
</evidence>
<evidence type="ECO:0000256" key="17">
    <source>
        <dbReference type="ARBA" id="ARBA00039850"/>
    </source>
</evidence>
<dbReference type="InterPro" id="IPR013786">
    <property type="entry name" value="AcylCoA_DH/ox_N"/>
</dbReference>
<reference evidence="31 32" key="1">
    <citation type="journal article" date="2015" name="Genome Biol. Evol.">
        <title>Phylogenomic analyses indicate that early fungi evolved digesting cell walls of algal ancestors of land plants.</title>
        <authorList>
            <person name="Chang Y."/>
            <person name="Wang S."/>
            <person name="Sekimoto S."/>
            <person name="Aerts A.L."/>
            <person name="Choi C."/>
            <person name="Clum A."/>
            <person name="LaButti K.M."/>
            <person name="Lindquist E.A."/>
            <person name="Yee Ngan C."/>
            <person name="Ohm R.A."/>
            <person name="Salamov A.A."/>
            <person name="Grigoriev I.V."/>
            <person name="Spatafora J.W."/>
            <person name="Berbee M.L."/>
        </authorList>
    </citation>
    <scope>NUCLEOTIDE SEQUENCE [LARGE SCALE GENOMIC DNA]</scope>
    <source>
        <strain evidence="31 32">JEL478</strain>
    </source>
</reference>
<dbReference type="Gene3D" id="2.40.110.10">
    <property type="entry name" value="Butyryl-CoA Dehydrogenase, subunit A, domain 2"/>
    <property type="match status" value="1"/>
</dbReference>
<evidence type="ECO:0000256" key="20">
    <source>
        <dbReference type="ARBA" id="ARBA00048235"/>
    </source>
</evidence>
<evidence type="ECO:0000256" key="10">
    <source>
        <dbReference type="ARBA" id="ARBA00022946"/>
    </source>
</evidence>
<dbReference type="AlphaFoldDB" id="A0A139A4Z2"/>
<comment type="catalytic activity">
    <reaction evidence="23">
        <text>butanoyl-CoA + oxidized [electron-transfer flavoprotein] + H(+) = (2E)-butenoyl-CoA + reduced [electron-transfer flavoprotein]</text>
        <dbReference type="Rhea" id="RHEA:24004"/>
        <dbReference type="Rhea" id="RHEA-COMP:10685"/>
        <dbReference type="Rhea" id="RHEA-COMP:10686"/>
        <dbReference type="ChEBI" id="CHEBI:15378"/>
        <dbReference type="ChEBI" id="CHEBI:57332"/>
        <dbReference type="ChEBI" id="CHEBI:57371"/>
        <dbReference type="ChEBI" id="CHEBI:57692"/>
        <dbReference type="ChEBI" id="CHEBI:58307"/>
    </reaction>
    <physiologicalReaction direction="left-to-right" evidence="23">
        <dbReference type="Rhea" id="RHEA:24005"/>
    </physiologicalReaction>
</comment>
<comment type="catalytic activity">
    <reaction evidence="21">
        <text>valproyl-CoA + oxidized [electron-transfer flavoprotein] + H(+) = (2E)-2-propylpent-2-enoyl-CoA + reduced [electron-transfer flavoprotein]</text>
        <dbReference type="Rhea" id="RHEA:65344"/>
        <dbReference type="Rhea" id="RHEA-COMP:10685"/>
        <dbReference type="Rhea" id="RHEA-COMP:10686"/>
        <dbReference type="ChEBI" id="CHEBI:15378"/>
        <dbReference type="ChEBI" id="CHEBI:57692"/>
        <dbReference type="ChEBI" id="CHEBI:58307"/>
        <dbReference type="ChEBI" id="CHEBI:156457"/>
        <dbReference type="ChEBI" id="CHEBI:156458"/>
    </reaction>
    <physiologicalReaction direction="left-to-right" evidence="21">
        <dbReference type="Rhea" id="RHEA:65345"/>
    </physiologicalReaction>
</comment>
<dbReference type="GO" id="GO:0003853">
    <property type="term" value="F:short-chain 2-methyl fatty acyl-CoA dehydrogenase activity"/>
    <property type="evidence" value="ECO:0007669"/>
    <property type="project" value="UniProtKB-EC"/>
</dbReference>
<evidence type="ECO:0000256" key="16">
    <source>
        <dbReference type="ARBA" id="ARBA00039036"/>
    </source>
</evidence>
<evidence type="ECO:0000256" key="15">
    <source>
        <dbReference type="ARBA" id="ARBA00037895"/>
    </source>
</evidence>
<comment type="similarity">
    <text evidence="4 27">Belongs to the acyl-CoA dehydrogenase family.</text>
</comment>
<evidence type="ECO:0000256" key="6">
    <source>
        <dbReference type="ARBA" id="ARBA00022553"/>
    </source>
</evidence>
<feature type="domain" description="Acyl-CoA dehydrogenase/oxidase N-terminal" evidence="30">
    <location>
        <begin position="2"/>
        <end position="106"/>
    </location>
</feature>
<organism evidence="31 32">
    <name type="scientific">Gonapodya prolifera (strain JEL478)</name>
    <name type="common">Monoblepharis prolifera</name>
    <dbReference type="NCBI Taxonomy" id="1344416"/>
    <lineage>
        <taxon>Eukaryota</taxon>
        <taxon>Fungi</taxon>
        <taxon>Fungi incertae sedis</taxon>
        <taxon>Chytridiomycota</taxon>
        <taxon>Chytridiomycota incertae sedis</taxon>
        <taxon>Monoblepharidomycetes</taxon>
        <taxon>Monoblepharidales</taxon>
        <taxon>Gonapodyaceae</taxon>
        <taxon>Gonapodya</taxon>
    </lineage>
</organism>
<keyword evidence="32" id="KW-1185">Reference proteome</keyword>